<dbReference type="PROSITE" id="PS50995">
    <property type="entry name" value="HTH_MARR_2"/>
    <property type="match status" value="1"/>
</dbReference>
<dbReference type="AlphaFoldDB" id="A0A5J6L6V0"/>
<name>A0A5J6L6V0_9MICO</name>
<dbReference type="PANTHER" id="PTHR33164:SF43">
    <property type="entry name" value="HTH-TYPE TRANSCRIPTIONAL REPRESSOR YETL"/>
    <property type="match status" value="1"/>
</dbReference>
<organism evidence="2 3">
    <name type="scientific">Microbacterium lushaniae</name>
    <dbReference type="NCBI Taxonomy" id="2614639"/>
    <lineage>
        <taxon>Bacteria</taxon>
        <taxon>Bacillati</taxon>
        <taxon>Actinomycetota</taxon>
        <taxon>Actinomycetes</taxon>
        <taxon>Micrococcales</taxon>
        <taxon>Microbacteriaceae</taxon>
        <taxon>Microbacterium</taxon>
    </lineage>
</organism>
<evidence type="ECO:0000313" key="2">
    <source>
        <dbReference type="EMBL" id="QEW04042.1"/>
    </source>
</evidence>
<dbReference type="InterPro" id="IPR000835">
    <property type="entry name" value="HTH_MarR-typ"/>
</dbReference>
<dbReference type="GO" id="GO:0006950">
    <property type="term" value="P:response to stress"/>
    <property type="evidence" value="ECO:0007669"/>
    <property type="project" value="TreeGrafter"/>
</dbReference>
<feature type="domain" description="HTH marR-type" evidence="1">
    <location>
        <begin position="14"/>
        <end position="146"/>
    </location>
</feature>
<dbReference type="GO" id="GO:0003700">
    <property type="term" value="F:DNA-binding transcription factor activity"/>
    <property type="evidence" value="ECO:0007669"/>
    <property type="project" value="InterPro"/>
</dbReference>
<dbReference type="EMBL" id="CP044232">
    <property type="protein sequence ID" value="QEW04042.1"/>
    <property type="molecule type" value="Genomic_DNA"/>
</dbReference>
<dbReference type="RefSeq" id="WP_150925798.1">
    <property type="nucleotide sequence ID" value="NZ_CP044232.1"/>
</dbReference>
<reference evidence="3" key="1">
    <citation type="submission" date="2019-09" db="EMBL/GenBank/DDBJ databases">
        <title>Mumia zhuanghuii sp. nov. isolated from the intestinal contents of plateau pika (Ochotona curzoniae) in the Qinghai-Tibet plateau of China.</title>
        <authorList>
            <person name="Tian Z."/>
        </authorList>
    </citation>
    <scope>NUCLEOTIDE SEQUENCE [LARGE SCALE GENOMIC DNA]</scope>
    <source>
        <strain evidence="3">L-031</strain>
    </source>
</reference>
<dbReference type="SMART" id="SM00347">
    <property type="entry name" value="HTH_MARR"/>
    <property type="match status" value="1"/>
</dbReference>
<dbReference type="Proteomes" id="UP000325516">
    <property type="component" value="Chromosome"/>
</dbReference>
<dbReference type="Gene3D" id="1.10.10.10">
    <property type="entry name" value="Winged helix-like DNA-binding domain superfamily/Winged helix DNA-binding domain"/>
    <property type="match status" value="1"/>
</dbReference>
<dbReference type="InterPro" id="IPR039422">
    <property type="entry name" value="MarR/SlyA-like"/>
</dbReference>
<sequence>MTRRLEPSPSASPDPTLRHALRHVSKQFSGQLQRRIQEHGVSHAEYVAMFALKRLPNLSSAEVSRWTGVTPQAGNQIVKGLLERDLVRRQPSRDHGRVLLIELTDEGRRVIEACEREANDLENQMCQGMTGAQRSELMSLLRLAAAGLGSPISSPAR</sequence>
<dbReference type="Pfam" id="PF12802">
    <property type="entry name" value="MarR_2"/>
    <property type="match status" value="1"/>
</dbReference>
<keyword evidence="3" id="KW-1185">Reference proteome</keyword>
<accession>A0A5J6L6V0</accession>
<evidence type="ECO:0000259" key="1">
    <source>
        <dbReference type="PROSITE" id="PS50995"/>
    </source>
</evidence>
<dbReference type="PANTHER" id="PTHR33164">
    <property type="entry name" value="TRANSCRIPTIONAL REGULATOR, MARR FAMILY"/>
    <property type="match status" value="1"/>
</dbReference>
<proteinExistence type="predicted"/>
<dbReference type="InterPro" id="IPR036388">
    <property type="entry name" value="WH-like_DNA-bd_sf"/>
</dbReference>
<gene>
    <name evidence="2" type="ORF">F6J85_13705</name>
</gene>
<dbReference type="SUPFAM" id="SSF46785">
    <property type="entry name" value="Winged helix' DNA-binding domain"/>
    <property type="match status" value="1"/>
</dbReference>
<evidence type="ECO:0000313" key="3">
    <source>
        <dbReference type="Proteomes" id="UP000325516"/>
    </source>
</evidence>
<protein>
    <submittedName>
        <fullName evidence="2">MarR family transcriptional regulator</fullName>
    </submittedName>
</protein>
<dbReference type="KEGG" id="mlz:F6J85_13705"/>
<dbReference type="InterPro" id="IPR036390">
    <property type="entry name" value="WH_DNA-bd_sf"/>
</dbReference>